<evidence type="ECO:0000313" key="1">
    <source>
        <dbReference type="EMBL" id="MBA0679538.1"/>
    </source>
</evidence>
<evidence type="ECO:0000313" key="2">
    <source>
        <dbReference type="Proteomes" id="UP000593577"/>
    </source>
</evidence>
<gene>
    <name evidence="1" type="ORF">Goari_011299</name>
</gene>
<proteinExistence type="predicted"/>
<reference evidence="1 2" key="1">
    <citation type="journal article" date="2019" name="Genome Biol. Evol.">
        <title>Insights into the evolution of the New World diploid cottons (Gossypium, subgenus Houzingenia) based on genome sequencing.</title>
        <authorList>
            <person name="Grover C.E."/>
            <person name="Arick M.A. 2nd"/>
            <person name="Thrash A."/>
            <person name="Conover J.L."/>
            <person name="Sanders W.S."/>
            <person name="Peterson D.G."/>
            <person name="Frelichowski J.E."/>
            <person name="Scheffler J.A."/>
            <person name="Scheffler B.E."/>
            <person name="Wendel J.F."/>
        </authorList>
    </citation>
    <scope>NUCLEOTIDE SEQUENCE [LARGE SCALE GENOMIC DNA]</scope>
    <source>
        <strain evidence="1">185</strain>
        <tissue evidence="1">Leaf</tissue>
    </source>
</reference>
<accession>A0A7J8WWY1</accession>
<keyword evidence="2" id="KW-1185">Reference proteome</keyword>
<comment type="caution">
    <text evidence="1">The sequence shown here is derived from an EMBL/GenBank/DDBJ whole genome shotgun (WGS) entry which is preliminary data.</text>
</comment>
<dbReference type="AlphaFoldDB" id="A0A7J8WWY1"/>
<name>A0A7J8WWY1_GOSAI</name>
<dbReference type="EMBL" id="JABFAA010000004">
    <property type="protein sequence ID" value="MBA0679538.1"/>
    <property type="molecule type" value="Genomic_DNA"/>
</dbReference>
<sequence length="141" mass="16072">MLEGCKLDPTLIIALDLTLQLGLPVDRGVGTRLVIIPDKEDFCNTLLRKVSNKFQGGQIRIKWLEDNFSELNEHAIALEKEQLARTFILSLRHGGGYHFYIFKWTPLYIPTGDKVELWAELFGTTRATRRNLTIIRSTLGS</sequence>
<protein>
    <submittedName>
        <fullName evidence="1">Uncharacterized protein</fullName>
    </submittedName>
</protein>
<organism evidence="1 2">
    <name type="scientific">Gossypium aridum</name>
    <name type="common">American cotton</name>
    <name type="synonym">Erioxylum aridum</name>
    <dbReference type="NCBI Taxonomy" id="34290"/>
    <lineage>
        <taxon>Eukaryota</taxon>
        <taxon>Viridiplantae</taxon>
        <taxon>Streptophyta</taxon>
        <taxon>Embryophyta</taxon>
        <taxon>Tracheophyta</taxon>
        <taxon>Spermatophyta</taxon>
        <taxon>Magnoliopsida</taxon>
        <taxon>eudicotyledons</taxon>
        <taxon>Gunneridae</taxon>
        <taxon>Pentapetalae</taxon>
        <taxon>rosids</taxon>
        <taxon>malvids</taxon>
        <taxon>Malvales</taxon>
        <taxon>Malvaceae</taxon>
        <taxon>Malvoideae</taxon>
        <taxon>Gossypium</taxon>
    </lineage>
</organism>
<dbReference type="Proteomes" id="UP000593577">
    <property type="component" value="Unassembled WGS sequence"/>
</dbReference>